<dbReference type="PROSITE" id="PS00747">
    <property type="entry name" value="GLUTR"/>
    <property type="match status" value="1"/>
</dbReference>
<comment type="miscellaneous">
    <text evidence="8">During catalysis, the active site Cys acts as a nucleophile attacking the alpha-carbonyl group of tRNA-bound glutamate with the formation of a thioester intermediate between enzyme and glutamate, and the concomitant release of tRNA(Glu). The thioester intermediate is finally reduced by direct hydride transfer from NADPH, to form the product GSA.</text>
</comment>
<evidence type="ECO:0000256" key="1">
    <source>
        <dbReference type="ARBA" id="ARBA00005059"/>
    </source>
</evidence>
<dbReference type="SUPFAM" id="SSF69075">
    <property type="entry name" value="Glutamyl tRNA-reductase dimerization domain"/>
    <property type="match status" value="1"/>
</dbReference>
<dbReference type="PIRSF" id="PIRSF000445">
    <property type="entry name" value="4pyrrol_synth_GluRdtase"/>
    <property type="match status" value="1"/>
</dbReference>
<keyword evidence="5 8" id="KW-0560">Oxidoreductase</keyword>
<dbReference type="Gene3D" id="3.40.50.720">
    <property type="entry name" value="NAD(P)-binding Rossmann-like Domain"/>
    <property type="match status" value="1"/>
</dbReference>
<evidence type="ECO:0000313" key="14">
    <source>
        <dbReference type="Proteomes" id="UP001500731"/>
    </source>
</evidence>
<accession>A0ABP8PLW1</accession>
<keyword evidence="6 8" id="KW-0627">Porphyrin biosynthesis</keyword>
<gene>
    <name evidence="8" type="primary">hemA</name>
    <name evidence="13" type="ORF">GCM10023171_28040</name>
</gene>
<feature type="binding site" evidence="8">
    <location>
        <position position="105"/>
    </location>
    <ligand>
        <name>substrate</name>
    </ligand>
</feature>
<feature type="binding site" evidence="8">
    <location>
        <begin position="110"/>
        <end position="112"/>
    </location>
    <ligand>
        <name>substrate</name>
    </ligand>
</feature>
<dbReference type="InterPro" id="IPR006151">
    <property type="entry name" value="Shikm_DH/Glu-tRNA_Rdtase"/>
</dbReference>
<sequence length="438" mass="45551">MLLCVTANHKTAPFDLLERLSRTPEDLAGSLSEASRGAVVLATCNRFEAYVDVDGPADDLAIAQVLTAVSERSGVTAETLSASSAVHSGARVVEHLFAVASGLESVVSGEGEIAGQVRRALTSARKHGSTSPELERLFQRASEAQRRVKKDTALGRAGRSLVRLALELADSRIADWSAARVLLVGTGSYAAVTLATLRERGAQDISVHSPSGRGAAFAAKHGIGAVPASEYATAAAHASIVITCTSAEEVLDAAILRAGRGPALAPVDATPACPVPHVGSGSAGSQLIIDLGMPRNVSADVAELEGVTLLDLETIRLHAPLEELQATDAARSIVREAAATFHEVGARESVTPAVVALRAHIFELLESEIERARRRGDDGGQVEQAMRHLAGVLLHTPTSRAHELAAQGRGSEFIDAVEALYGLTAEAPATPRADAESA</sequence>
<dbReference type="NCBIfam" id="TIGR01035">
    <property type="entry name" value="hemA"/>
    <property type="match status" value="1"/>
</dbReference>
<feature type="domain" description="Glutamyl-tRNA reductase N-terminal" evidence="12">
    <location>
        <begin position="5"/>
        <end position="152"/>
    </location>
</feature>
<dbReference type="Proteomes" id="UP001500731">
    <property type="component" value="Unassembled WGS sequence"/>
</dbReference>
<dbReference type="HAMAP" id="MF_00087">
    <property type="entry name" value="Glu_tRNA_reductase"/>
    <property type="match status" value="1"/>
</dbReference>
<feature type="active site" description="Nucleophile" evidence="8">
    <location>
        <position position="44"/>
    </location>
</feature>
<proteinExistence type="inferred from homology"/>
<feature type="site" description="Important for activity" evidence="8">
    <location>
        <position position="95"/>
    </location>
</feature>
<dbReference type="NCBIfam" id="NF000750">
    <property type="entry name" value="PRK00045.3-4"/>
    <property type="match status" value="1"/>
</dbReference>
<evidence type="ECO:0000259" key="11">
    <source>
        <dbReference type="Pfam" id="PF01488"/>
    </source>
</evidence>
<evidence type="ECO:0000256" key="7">
    <source>
        <dbReference type="ARBA" id="ARBA00047464"/>
    </source>
</evidence>
<dbReference type="Pfam" id="PF00745">
    <property type="entry name" value="GlutR_dimer"/>
    <property type="match status" value="1"/>
</dbReference>
<dbReference type="InterPro" id="IPR000343">
    <property type="entry name" value="4pyrrol_synth_GluRdtase"/>
</dbReference>
<feature type="binding site" evidence="8">
    <location>
        <begin position="43"/>
        <end position="46"/>
    </location>
    <ligand>
        <name>substrate</name>
    </ligand>
</feature>
<dbReference type="EC" id="1.2.1.70" evidence="3 8"/>
<dbReference type="InterPro" id="IPR036291">
    <property type="entry name" value="NAD(P)-bd_dom_sf"/>
</dbReference>
<dbReference type="InterPro" id="IPR015895">
    <property type="entry name" value="4pyrrol_synth_GluRdtase_N"/>
</dbReference>
<dbReference type="Gene3D" id="3.30.460.30">
    <property type="entry name" value="Glutamyl-tRNA reductase, N-terminal domain"/>
    <property type="match status" value="1"/>
</dbReference>
<keyword evidence="14" id="KW-1185">Reference proteome</keyword>
<comment type="pathway">
    <text evidence="1 8 9">Porphyrin-containing compound metabolism; protoporphyrin-IX biosynthesis; 5-aminolevulinate from L-glutamyl-tRNA(Glu): step 1/2.</text>
</comment>
<dbReference type="SUPFAM" id="SSF69742">
    <property type="entry name" value="Glutamyl tRNA-reductase catalytic, N-terminal domain"/>
    <property type="match status" value="1"/>
</dbReference>
<reference evidence="14" key="1">
    <citation type="journal article" date="2019" name="Int. J. Syst. Evol. Microbiol.">
        <title>The Global Catalogue of Microorganisms (GCM) 10K type strain sequencing project: providing services to taxonomists for standard genome sequencing and annotation.</title>
        <authorList>
            <consortium name="The Broad Institute Genomics Platform"/>
            <consortium name="The Broad Institute Genome Sequencing Center for Infectious Disease"/>
            <person name="Wu L."/>
            <person name="Ma J."/>
        </authorList>
    </citation>
    <scope>NUCLEOTIDE SEQUENCE [LARGE SCALE GENOMIC DNA]</scope>
    <source>
        <strain evidence="14">JCM 17839</strain>
    </source>
</reference>
<keyword evidence="4 8" id="KW-0521">NADP</keyword>
<evidence type="ECO:0000313" key="13">
    <source>
        <dbReference type="EMBL" id="GAA4488508.1"/>
    </source>
</evidence>
<evidence type="ECO:0000256" key="5">
    <source>
        <dbReference type="ARBA" id="ARBA00023002"/>
    </source>
</evidence>
<name>A0ABP8PLW1_9MICO</name>
<dbReference type="PANTHER" id="PTHR43013">
    <property type="entry name" value="GLUTAMYL-TRNA REDUCTASE"/>
    <property type="match status" value="1"/>
</dbReference>
<evidence type="ECO:0000259" key="10">
    <source>
        <dbReference type="Pfam" id="PF00745"/>
    </source>
</evidence>
<dbReference type="SUPFAM" id="SSF51735">
    <property type="entry name" value="NAD(P)-binding Rossmann-fold domains"/>
    <property type="match status" value="1"/>
</dbReference>
<dbReference type="InterPro" id="IPR036343">
    <property type="entry name" value="GluRdtase_N_sf"/>
</dbReference>
<comment type="caution">
    <text evidence="13">The sequence shown here is derived from an EMBL/GenBank/DDBJ whole genome shotgun (WGS) entry which is preliminary data.</text>
</comment>
<dbReference type="EMBL" id="BAABGP010000018">
    <property type="protein sequence ID" value="GAA4488508.1"/>
    <property type="molecule type" value="Genomic_DNA"/>
</dbReference>
<evidence type="ECO:0000259" key="12">
    <source>
        <dbReference type="Pfam" id="PF05201"/>
    </source>
</evidence>
<evidence type="ECO:0000256" key="9">
    <source>
        <dbReference type="RuleBase" id="RU000584"/>
    </source>
</evidence>
<comment type="similarity">
    <text evidence="2 8 9">Belongs to the glutamyl-tRNA reductase family.</text>
</comment>
<feature type="domain" description="Tetrapyrrole biosynthesis glutamyl-tRNA reductase dimerisation" evidence="10">
    <location>
        <begin position="330"/>
        <end position="423"/>
    </location>
</feature>
<comment type="catalytic activity">
    <reaction evidence="7 8 9">
        <text>(S)-4-amino-5-oxopentanoate + tRNA(Glu) + NADP(+) = L-glutamyl-tRNA(Glu) + NADPH + H(+)</text>
        <dbReference type="Rhea" id="RHEA:12344"/>
        <dbReference type="Rhea" id="RHEA-COMP:9663"/>
        <dbReference type="Rhea" id="RHEA-COMP:9680"/>
        <dbReference type="ChEBI" id="CHEBI:15378"/>
        <dbReference type="ChEBI" id="CHEBI:57501"/>
        <dbReference type="ChEBI" id="CHEBI:57783"/>
        <dbReference type="ChEBI" id="CHEBI:58349"/>
        <dbReference type="ChEBI" id="CHEBI:78442"/>
        <dbReference type="ChEBI" id="CHEBI:78520"/>
        <dbReference type="EC" id="1.2.1.70"/>
    </reaction>
</comment>
<dbReference type="Pfam" id="PF01488">
    <property type="entry name" value="Shikimate_DH"/>
    <property type="match status" value="1"/>
</dbReference>
<comment type="domain">
    <text evidence="8">Possesses an unusual extended V-shaped dimeric structure with each monomer consisting of three distinct domains arranged along a curved 'spinal' alpha-helix. The N-terminal catalytic domain specifically recognizes the glutamate moiety of the substrate. The second domain is the NADPH-binding domain, and the third C-terminal domain is responsible for dimerization.</text>
</comment>
<feature type="binding site" evidence="8">
    <location>
        <begin position="185"/>
        <end position="190"/>
    </location>
    <ligand>
        <name>NADP(+)</name>
        <dbReference type="ChEBI" id="CHEBI:58349"/>
    </ligand>
</feature>
<dbReference type="RefSeq" id="WP_345187965.1">
    <property type="nucleotide sequence ID" value="NZ_BAABGP010000018.1"/>
</dbReference>
<dbReference type="PANTHER" id="PTHR43013:SF1">
    <property type="entry name" value="GLUTAMYL-TRNA REDUCTASE"/>
    <property type="match status" value="1"/>
</dbReference>
<evidence type="ECO:0000256" key="2">
    <source>
        <dbReference type="ARBA" id="ARBA00005916"/>
    </source>
</evidence>
<evidence type="ECO:0000256" key="3">
    <source>
        <dbReference type="ARBA" id="ARBA00012970"/>
    </source>
</evidence>
<evidence type="ECO:0000256" key="8">
    <source>
        <dbReference type="HAMAP-Rule" id="MF_00087"/>
    </source>
</evidence>
<organism evidence="13 14">
    <name type="scientific">Microbacterium panaciterrae</name>
    <dbReference type="NCBI Taxonomy" id="985759"/>
    <lineage>
        <taxon>Bacteria</taxon>
        <taxon>Bacillati</taxon>
        <taxon>Actinomycetota</taxon>
        <taxon>Actinomycetes</taxon>
        <taxon>Micrococcales</taxon>
        <taxon>Microbacteriaceae</taxon>
        <taxon>Microbacterium</taxon>
    </lineage>
</organism>
<dbReference type="InterPro" id="IPR015896">
    <property type="entry name" value="4pyrrol_synth_GluRdtase_dimer"/>
</dbReference>
<comment type="function">
    <text evidence="8">Catalyzes the NADPH-dependent reduction of glutamyl-tRNA(Glu) to glutamate 1-semialdehyde (GSA).</text>
</comment>
<dbReference type="InterPro" id="IPR036453">
    <property type="entry name" value="GluRdtase_dimer_dom_sf"/>
</dbReference>
<dbReference type="InterPro" id="IPR018214">
    <property type="entry name" value="GluRdtase_CS"/>
</dbReference>
<feature type="domain" description="Quinate/shikimate 5-dehydrogenase/glutamyl-tRNA reductase" evidence="11">
    <location>
        <begin position="167"/>
        <end position="251"/>
    </location>
</feature>
<protein>
    <recommendedName>
        <fullName evidence="3 8">Glutamyl-tRNA reductase</fullName>
        <shortName evidence="8">GluTR</shortName>
        <ecNumber evidence="3 8">1.2.1.70</ecNumber>
    </recommendedName>
</protein>
<evidence type="ECO:0000256" key="4">
    <source>
        <dbReference type="ARBA" id="ARBA00022857"/>
    </source>
</evidence>
<dbReference type="Pfam" id="PF05201">
    <property type="entry name" value="GlutR_N"/>
    <property type="match status" value="1"/>
</dbReference>
<evidence type="ECO:0000256" key="6">
    <source>
        <dbReference type="ARBA" id="ARBA00023244"/>
    </source>
</evidence>
<feature type="binding site" evidence="8">
    <location>
        <position position="116"/>
    </location>
    <ligand>
        <name>substrate</name>
    </ligand>
</feature>
<comment type="subunit">
    <text evidence="8">Homodimer.</text>
</comment>